<dbReference type="AlphaFoldDB" id="A0AAW1IJI4"/>
<gene>
    <name evidence="2" type="ORF">RND81_09G065600</name>
</gene>
<comment type="caution">
    <text evidence="2">The sequence shown here is derived from an EMBL/GenBank/DDBJ whole genome shotgun (WGS) entry which is preliminary data.</text>
</comment>
<feature type="domain" description="Reverse transcriptase zinc-binding" evidence="1">
    <location>
        <begin position="127"/>
        <end position="194"/>
    </location>
</feature>
<sequence>MSVLDCSMLVERIVERIRALGSRHLSYVGILTLIKSVLANLHSYWARIFIIPKTILKRIDDICRNFLWKGTSHYMNAPLIAWDQGRPWATVQASPSATWAWKLICKVRDIVLPGFQGDWWLQPGTHYSVKMGYEWLRHDGVKVSWQHLVWDRFCLWLPTRARMARFGYNGDVHCCLCAGAVETSTHLFFECTYSLLCVQYISNRLGICIPNVDTWNWWLKHRFKSLFLKKVVGAAIIALVYYVWKARNHSLHNHVIVRPEVWMKPSVSDLIYRCKTQINMGVRASFESWLSTLS</sequence>
<evidence type="ECO:0000313" key="3">
    <source>
        <dbReference type="Proteomes" id="UP001443914"/>
    </source>
</evidence>
<dbReference type="PANTHER" id="PTHR33116:SF84">
    <property type="entry name" value="RNA-DIRECTED DNA POLYMERASE"/>
    <property type="match status" value="1"/>
</dbReference>
<dbReference type="PANTHER" id="PTHR33116">
    <property type="entry name" value="REVERSE TRANSCRIPTASE ZINC-BINDING DOMAIN-CONTAINING PROTEIN-RELATED-RELATED"/>
    <property type="match status" value="1"/>
</dbReference>
<proteinExistence type="predicted"/>
<dbReference type="Proteomes" id="UP001443914">
    <property type="component" value="Unassembled WGS sequence"/>
</dbReference>
<dbReference type="EMBL" id="JBDFQZ010000009">
    <property type="protein sequence ID" value="KAK9689536.1"/>
    <property type="molecule type" value="Genomic_DNA"/>
</dbReference>
<dbReference type="Pfam" id="PF13966">
    <property type="entry name" value="zf-RVT"/>
    <property type="match status" value="1"/>
</dbReference>
<evidence type="ECO:0000313" key="2">
    <source>
        <dbReference type="EMBL" id="KAK9689536.1"/>
    </source>
</evidence>
<keyword evidence="3" id="KW-1185">Reference proteome</keyword>
<name>A0AAW1IJI4_SAPOF</name>
<organism evidence="2 3">
    <name type="scientific">Saponaria officinalis</name>
    <name type="common">Common soapwort</name>
    <name type="synonym">Lychnis saponaria</name>
    <dbReference type="NCBI Taxonomy" id="3572"/>
    <lineage>
        <taxon>Eukaryota</taxon>
        <taxon>Viridiplantae</taxon>
        <taxon>Streptophyta</taxon>
        <taxon>Embryophyta</taxon>
        <taxon>Tracheophyta</taxon>
        <taxon>Spermatophyta</taxon>
        <taxon>Magnoliopsida</taxon>
        <taxon>eudicotyledons</taxon>
        <taxon>Gunneridae</taxon>
        <taxon>Pentapetalae</taxon>
        <taxon>Caryophyllales</taxon>
        <taxon>Caryophyllaceae</taxon>
        <taxon>Caryophylleae</taxon>
        <taxon>Saponaria</taxon>
    </lineage>
</organism>
<accession>A0AAW1IJI4</accession>
<dbReference type="InterPro" id="IPR026960">
    <property type="entry name" value="RVT-Znf"/>
</dbReference>
<reference evidence="2" key="1">
    <citation type="submission" date="2024-03" db="EMBL/GenBank/DDBJ databases">
        <title>WGS assembly of Saponaria officinalis var. Norfolk2.</title>
        <authorList>
            <person name="Jenkins J."/>
            <person name="Shu S."/>
            <person name="Grimwood J."/>
            <person name="Barry K."/>
            <person name="Goodstein D."/>
            <person name="Schmutz J."/>
            <person name="Leebens-Mack J."/>
            <person name="Osbourn A."/>
        </authorList>
    </citation>
    <scope>NUCLEOTIDE SEQUENCE [LARGE SCALE GENOMIC DNA]</scope>
    <source>
        <strain evidence="2">JIC</strain>
    </source>
</reference>
<evidence type="ECO:0000259" key="1">
    <source>
        <dbReference type="Pfam" id="PF13966"/>
    </source>
</evidence>
<protein>
    <recommendedName>
        <fullName evidence="1">Reverse transcriptase zinc-binding domain-containing protein</fullName>
    </recommendedName>
</protein>